<feature type="region of interest" description="Disordered" evidence="1">
    <location>
        <begin position="126"/>
        <end position="191"/>
    </location>
</feature>
<proteinExistence type="predicted"/>
<keyword evidence="4" id="KW-1185">Reference proteome</keyword>
<dbReference type="Proteomes" id="UP000247702">
    <property type="component" value="Unassembled WGS sequence"/>
</dbReference>
<evidence type="ECO:0000313" key="3">
    <source>
        <dbReference type="EMBL" id="GES78144.1"/>
    </source>
</evidence>
<evidence type="ECO:0000313" key="4">
    <source>
        <dbReference type="Proteomes" id="UP000247702"/>
    </source>
</evidence>
<gene>
    <name evidence="3" type="ORF">RCL2_000546000</name>
    <name evidence="2" type="ORF">RclHR1_06350005</name>
</gene>
<dbReference type="AlphaFoldDB" id="A0A2Z6RTV1"/>
<reference evidence="2 4" key="1">
    <citation type="submission" date="2017-11" db="EMBL/GenBank/DDBJ databases">
        <title>The genome of Rhizophagus clarus HR1 reveals common genetic basis of auxotrophy among arbuscular mycorrhizal fungi.</title>
        <authorList>
            <person name="Kobayashi Y."/>
        </authorList>
    </citation>
    <scope>NUCLEOTIDE SEQUENCE [LARGE SCALE GENOMIC DNA]</scope>
    <source>
        <strain evidence="2 4">HR1</strain>
    </source>
</reference>
<comment type="caution">
    <text evidence="2">The sequence shown here is derived from an EMBL/GenBank/DDBJ whole genome shotgun (WGS) entry which is preliminary data.</text>
</comment>
<dbReference type="EMBL" id="BLAL01000034">
    <property type="protein sequence ID" value="GES78144.1"/>
    <property type="molecule type" value="Genomic_DNA"/>
</dbReference>
<reference evidence="3" key="2">
    <citation type="submission" date="2019-10" db="EMBL/GenBank/DDBJ databases">
        <title>Conservation and host-specific expression of non-tandemly repeated heterogenous ribosome RNA gene in arbuscular mycorrhizal fungi.</title>
        <authorList>
            <person name="Maeda T."/>
            <person name="Kobayashi Y."/>
            <person name="Nakagawa T."/>
            <person name="Ezawa T."/>
            <person name="Yamaguchi K."/>
            <person name="Bino T."/>
            <person name="Nishimoto Y."/>
            <person name="Shigenobu S."/>
            <person name="Kawaguchi M."/>
        </authorList>
    </citation>
    <scope>NUCLEOTIDE SEQUENCE</scope>
    <source>
        <strain evidence="3">HR1</strain>
    </source>
</reference>
<feature type="compositionally biased region" description="Polar residues" evidence="1">
    <location>
        <begin position="180"/>
        <end position="191"/>
    </location>
</feature>
<sequence length="191" mass="20862">MEPYLSTSEASALQLRLAKEEMTGVLKHQTKVLLCDLLLKLPHLCEGITVATAGAAELFDNFADYRIDLGLLQHKPKAFTQQIVAANTLGTLCHLSSAAFLDTVIFPILNQLSREMEIQIAAINNSHQSDTEAATNKGKSVYIDPPDDSSKMDINMKTTHQSKDVLSTSSPPSPPITVEQPDSWTKALTKN</sequence>
<protein>
    <submittedName>
        <fullName evidence="2">Uncharacterized protein</fullName>
    </submittedName>
</protein>
<name>A0A2Z6RTV1_9GLOM</name>
<evidence type="ECO:0000256" key="1">
    <source>
        <dbReference type="SAM" id="MobiDB-lite"/>
    </source>
</evidence>
<evidence type="ECO:0000313" key="2">
    <source>
        <dbReference type="EMBL" id="GBC05661.1"/>
    </source>
</evidence>
<accession>A0A2Z6RTV1</accession>
<organism evidence="2 4">
    <name type="scientific">Rhizophagus clarus</name>
    <dbReference type="NCBI Taxonomy" id="94130"/>
    <lineage>
        <taxon>Eukaryota</taxon>
        <taxon>Fungi</taxon>
        <taxon>Fungi incertae sedis</taxon>
        <taxon>Mucoromycota</taxon>
        <taxon>Glomeromycotina</taxon>
        <taxon>Glomeromycetes</taxon>
        <taxon>Glomerales</taxon>
        <taxon>Glomeraceae</taxon>
        <taxon>Rhizophagus</taxon>
    </lineage>
</organism>
<dbReference type="EMBL" id="BEXD01004021">
    <property type="protein sequence ID" value="GBC05661.1"/>
    <property type="molecule type" value="Genomic_DNA"/>
</dbReference>
<feature type="compositionally biased region" description="Polar residues" evidence="1">
    <location>
        <begin position="126"/>
        <end position="138"/>
    </location>
</feature>
<dbReference type="Proteomes" id="UP000615446">
    <property type="component" value="Unassembled WGS sequence"/>
</dbReference>